<evidence type="ECO:0000313" key="3">
    <source>
        <dbReference type="Proteomes" id="UP000310406"/>
    </source>
</evidence>
<dbReference type="Proteomes" id="UP000310406">
    <property type="component" value="Unassembled WGS sequence"/>
</dbReference>
<dbReference type="OrthoDB" id="893802at2"/>
<proteinExistence type="predicted"/>
<evidence type="ECO:0000313" key="2">
    <source>
        <dbReference type="EMBL" id="THV61183.1"/>
    </source>
</evidence>
<gene>
    <name evidence="2" type="ORF">EZV76_02320</name>
</gene>
<dbReference type="EMBL" id="SNTZ01000001">
    <property type="protein sequence ID" value="THV61183.1"/>
    <property type="molecule type" value="Genomic_DNA"/>
</dbReference>
<protein>
    <recommendedName>
        <fullName evidence="4">Lipoprotein</fullName>
    </recommendedName>
</protein>
<comment type="caution">
    <text evidence="2">The sequence shown here is derived from an EMBL/GenBank/DDBJ whole genome shotgun (WGS) entry which is preliminary data.</text>
</comment>
<feature type="signal peptide" evidence="1">
    <location>
        <begin position="1"/>
        <end position="22"/>
    </location>
</feature>
<dbReference type="AlphaFoldDB" id="A0A4S8RR68"/>
<sequence length="145" mass="16204">MKKVFVPILVLVACSLFSSCNLDDDTPNFYFTTLAAVEAEMPESFELNQTYNIKVTYVRPNGCTFFEGFDVTKLGETDREVVVVGSVLTGEDTACTEVVQEVEATLPFRVIFTGEYNFKFYAGQDANDEAIFLEYTVPVNEAQTN</sequence>
<name>A0A4S8RR68_9FLAO</name>
<organism evidence="2 3">
    <name type="scientific">Flagellimonas alvinocaridis</name>
    <dbReference type="NCBI Taxonomy" id="2530200"/>
    <lineage>
        <taxon>Bacteria</taxon>
        <taxon>Pseudomonadati</taxon>
        <taxon>Bacteroidota</taxon>
        <taxon>Flavobacteriia</taxon>
        <taxon>Flavobacteriales</taxon>
        <taxon>Flavobacteriaceae</taxon>
        <taxon>Flagellimonas</taxon>
    </lineage>
</organism>
<evidence type="ECO:0008006" key="4">
    <source>
        <dbReference type="Google" id="ProtNLM"/>
    </source>
</evidence>
<keyword evidence="3" id="KW-1185">Reference proteome</keyword>
<dbReference type="RefSeq" id="WP_136564968.1">
    <property type="nucleotide sequence ID" value="NZ_SNTZ01000001.1"/>
</dbReference>
<dbReference type="PROSITE" id="PS51257">
    <property type="entry name" value="PROKAR_LIPOPROTEIN"/>
    <property type="match status" value="1"/>
</dbReference>
<reference evidence="2 3" key="1">
    <citation type="submission" date="2019-03" db="EMBL/GenBank/DDBJ databases">
        <title>Muricauda SCR12 sp.nov, a marine bacterium isolated from Pacific Ocean:the Okinawa trough.</title>
        <authorList>
            <person name="Liu L."/>
        </authorList>
    </citation>
    <scope>NUCLEOTIDE SEQUENCE [LARGE SCALE GENOMIC DNA]</scope>
    <source>
        <strain evidence="2 3">SCR12</strain>
    </source>
</reference>
<accession>A0A4S8RR68</accession>
<feature type="chain" id="PRO_5020680174" description="Lipoprotein" evidence="1">
    <location>
        <begin position="23"/>
        <end position="145"/>
    </location>
</feature>
<evidence type="ECO:0000256" key="1">
    <source>
        <dbReference type="SAM" id="SignalP"/>
    </source>
</evidence>
<keyword evidence="1" id="KW-0732">Signal</keyword>